<proteinExistence type="inferred from homology"/>
<dbReference type="AlphaFoldDB" id="A0A346RJM9"/>
<feature type="transmembrane region" description="Helical" evidence="16">
    <location>
        <begin position="123"/>
        <end position="144"/>
    </location>
</feature>
<keyword evidence="11" id="KW-0520">NAD</keyword>
<protein>
    <recommendedName>
        <fullName evidence="4">NADH-ubiquinone oxidoreductase chain 6</fullName>
        <ecNumber evidence="3">7.1.1.2</ecNumber>
    </recommendedName>
    <alternativeName>
        <fullName evidence="14">NADH dehydrogenase subunit 6</fullName>
    </alternativeName>
</protein>
<evidence type="ECO:0000256" key="15">
    <source>
        <dbReference type="ARBA" id="ARBA00049551"/>
    </source>
</evidence>
<evidence type="ECO:0000256" key="10">
    <source>
        <dbReference type="ARBA" id="ARBA00022989"/>
    </source>
</evidence>
<evidence type="ECO:0000256" key="9">
    <source>
        <dbReference type="ARBA" id="ARBA00022982"/>
    </source>
</evidence>
<evidence type="ECO:0000256" key="4">
    <source>
        <dbReference type="ARBA" id="ARBA00021095"/>
    </source>
</evidence>
<comment type="catalytic activity">
    <reaction evidence="15">
        <text>a ubiquinone + NADH + 5 H(+)(in) = a ubiquinol + NAD(+) + 4 H(+)(out)</text>
        <dbReference type="Rhea" id="RHEA:29091"/>
        <dbReference type="Rhea" id="RHEA-COMP:9565"/>
        <dbReference type="Rhea" id="RHEA-COMP:9566"/>
        <dbReference type="ChEBI" id="CHEBI:15378"/>
        <dbReference type="ChEBI" id="CHEBI:16389"/>
        <dbReference type="ChEBI" id="CHEBI:17976"/>
        <dbReference type="ChEBI" id="CHEBI:57540"/>
        <dbReference type="ChEBI" id="CHEBI:57945"/>
        <dbReference type="EC" id="7.1.1.2"/>
    </reaction>
</comment>
<evidence type="ECO:0000256" key="11">
    <source>
        <dbReference type="ARBA" id="ARBA00023027"/>
    </source>
</evidence>
<evidence type="ECO:0000256" key="13">
    <source>
        <dbReference type="ARBA" id="ARBA00023136"/>
    </source>
</evidence>
<evidence type="ECO:0000256" key="6">
    <source>
        <dbReference type="ARBA" id="ARBA00022660"/>
    </source>
</evidence>
<keyword evidence="8" id="KW-1278">Translocase</keyword>
<gene>
    <name evidence="17" type="primary">nad6</name>
</gene>
<accession>A0A346RJM9</accession>
<keyword evidence="5" id="KW-0813">Transport</keyword>
<dbReference type="InterPro" id="IPR050269">
    <property type="entry name" value="ComplexI_Subunit6"/>
</dbReference>
<feature type="transmembrane region" description="Helical" evidence="16">
    <location>
        <begin position="80"/>
        <end position="103"/>
    </location>
</feature>
<keyword evidence="9" id="KW-0249">Electron transport</keyword>
<dbReference type="EC" id="7.1.1.2" evidence="3"/>
<comment type="subcellular location">
    <subcellularLocation>
        <location evidence="1">Mitochondrion membrane</location>
        <topology evidence="1">Multi-pass membrane protein</topology>
    </subcellularLocation>
</comment>
<evidence type="ECO:0000256" key="12">
    <source>
        <dbReference type="ARBA" id="ARBA00023128"/>
    </source>
</evidence>
<keyword evidence="10 16" id="KW-1133">Transmembrane helix</keyword>
<geneLocation type="mitochondrion" evidence="17"/>
<dbReference type="GO" id="GO:0031966">
    <property type="term" value="C:mitochondrial membrane"/>
    <property type="evidence" value="ECO:0007669"/>
    <property type="project" value="UniProtKB-SubCell"/>
</dbReference>
<keyword evidence="13 16" id="KW-0472">Membrane</keyword>
<sequence length="155" mass="17681">MINSLILINTTIIILSSHPLIMTMMIIILSVMIALKSGMFMSNFWFSYMLFMIMIGGMLILFVYMTSIAPNNMFKINQKILIVTVMASPIMIVINTNNSLMSFNNKNMMLEMTMMKYINNPTMMVTITMIVYLLIVLIATVKIAKIGDAPLRQKF</sequence>
<keyword evidence="6" id="KW-0679">Respiratory chain</keyword>
<feature type="transmembrane region" description="Helical" evidence="16">
    <location>
        <begin position="12"/>
        <end position="33"/>
    </location>
</feature>
<evidence type="ECO:0000313" key="17">
    <source>
        <dbReference type="EMBL" id="AXS66276.1"/>
    </source>
</evidence>
<evidence type="ECO:0000256" key="3">
    <source>
        <dbReference type="ARBA" id="ARBA00012944"/>
    </source>
</evidence>
<evidence type="ECO:0000256" key="14">
    <source>
        <dbReference type="ARBA" id="ARBA00031019"/>
    </source>
</evidence>
<dbReference type="PANTHER" id="PTHR11435:SF1">
    <property type="entry name" value="NADH-UBIQUINONE OXIDOREDUCTASE CHAIN 6"/>
    <property type="match status" value="1"/>
</dbReference>
<evidence type="ECO:0000256" key="5">
    <source>
        <dbReference type="ARBA" id="ARBA00022448"/>
    </source>
</evidence>
<organism evidence="17">
    <name type="scientific">Bostrichoidea sp. 1 KM-2017</name>
    <dbReference type="NCBI Taxonomy" id="2219275"/>
    <lineage>
        <taxon>Eukaryota</taxon>
        <taxon>Metazoa</taxon>
        <taxon>Ecdysozoa</taxon>
        <taxon>Arthropoda</taxon>
        <taxon>Hexapoda</taxon>
        <taxon>Insecta</taxon>
        <taxon>Pterygota</taxon>
        <taxon>Neoptera</taxon>
        <taxon>Endopterygota</taxon>
        <taxon>Coleoptera</taxon>
        <taxon>Polyphaga</taxon>
        <taxon>Bostrichiformia</taxon>
    </lineage>
</organism>
<dbReference type="EMBL" id="MG193488">
    <property type="protein sequence ID" value="AXS66276.1"/>
    <property type="molecule type" value="Genomic_DNA"/>
</dbReference>
<evidence type="ECO:0000256" key="8">
    <source>
        <dbReference type="ARBA" id="ARBA00022967"/>
    </source>
</evidence>
<dbReference type="GO" id="GO:0008137">
    <property type="term" value="F:NADH dehydrogenase (ubiquinone) activity"/>
    <property type="evidence" value="ECO:0007669"/>
    <property type="project" value="UniProtKB-EC"/>
</dbReference>
<keyword evidence="12 17" id="KW-0496">Mitochondrion</keyword>
<evidence type="ECO:0000256" key="16">
    <source>
        <dbReference type="SAM" id="Phobius"/>
    </source>
</evidence>
<feature type="transmembrane region" description="Helical" evidence="16">
    <location>
        <begin position="45"/>
        <end position="68"/>
    </location>
</feature>
<keyword evidence="7 16" id="KW-0812">Transmembrane</keyword>
<evidence type="ECO:0000256" key="1">
    <source>
        <dbReference type="ARBA" id="ARBA00004225"/>
    </source>
</evidence>
<reference evidence="17" key="1">
    <citation type="journal article" date="2018" name="J. ISSAAS">
        <title>The contribution of mitochondrial metagenomics to large-scale data mining and phylogenetic analysis of Coleoptera.</title>
        <authorList>
            <person name="Miller K."/>
            <person name="Linard B."/>
            <person name="Motyka M."/>
            <person name="Bocek M."/>
            <person name="Vogler A.P."/>
        </authorList>
    </citation>
    <scope>NUCLEOTIDE SEQUENCE</scope>
</reference>
<name>A0A346RJM9_9COLE</name>
<dbReference type="PANTHER" id="PTHR11435">
    <property type="entry name" value="NADH UBIQUINONE OXIDOREDUCTASE SUBUNIT ND6"/>
    <property type="match status" value="1"/>
</dbReference>
<comment type="similarity">
    <text evidence="2">Belongs to the complex I subunit 6 family.</text>
</comment>
<evidence type="ECO:0000256" key="2">
    <source>
        <dbReference type="ARBA" id="ARBA00005698"/>
    </source>
</evidence>
<evidence type="ECO:0000256" key="7">
    <source>
        <dbReference type="ARBA" id="ARBA00022692"/>
    </source>
</evidence>